<organism evidence="2 3">
    <name type="scientific">Sitophilus oryzae</name>
    <name type="common">Rice weevil</name>
    <name type="synonym">Curculio oryzae</name>
    <dbReference type="NCBI Taxonomy" id="7048"/>
    <lineage>
        <taxon>Eukaryota</taxon>
        <taxon>Metazoa</taxon>
        <taxon>Ecdysozoa</taxon>
        <taxon>Arthropoda</taxon>
        <taxon>Hexapoda</taxon>
        <taxon>Insecta</taxon>
        <taxon>Pterygota</taxon>
        <taxon>Neoptera</taxon>
        <taxon>Endopterygota</taxon>
        <taxon>Coleoptera</taxon>
        <taxon>Polyphaga</taxon>
        <taxon>Cucujiformia</taxon>
        <taxon>Curculionidae</taxon>
        <taxon>Dryophthorinae</taxon>
        <taxon>Sitophilus</taxon>
    </lineage>
</organism>
<proteinExistence type="predicted"/>
<dbReference type="GO" id="GO:0003677">
    <property type="term" value="F:DNA binding"/>
    <property type="evidence" value="ECO:0007669"/>
    <property type="project" value="TreeGrafter"/>
</dbReference>
<dbReference type="GO" id="GO:0005634">
    <property type="term" value="C:nucleus"/>
    <property type="evidence" value="ECO:0007669"/>
    <property type="project" value="TreeGrafter"/>
</dbReference>
<dbReference type="PANTHER" id="PTHR19303:SF74">
    <property type="entry name" value="POGO TRANSPOSABLE ELEMENT WITH KRAB DOMAIN"/>
    <property type="match status" value="1"/>
</dbReference>
<keyword evidence="2" id="KW-1185">Reference proteome</keyword>
<dbReference type="OrthoDB" id="10031330at2759"/>
<accession>A0A6J2Y4J5</accession>
<sequence>MCNAAGDLPPPMVVFPYKRIPPKISNQAPKHWGLGRSDNGWMTGETFFEYIANVFYKWLTENNISFPVLLFVDGHSSHLTLTLSKFCSEKKIILVALYPNATHIIQPLDVAFFRPLKMSWKTVVHTWRLENNGAKISREDFAPLLQKIDRRNGK</sequence>
<gene>
    <name evidence="3" type="primary">LOC115884228</name>
</gene>
<dbReference type="RefSeq" id="XP_030758597.1">
    <property type="nucleotide sequence ID" value="XM_030902737.1"/>
</dbReference>
<evidence type="ECO:0000313" key="2">
    <source>
        <dbReference type="Proteomes" id="UP000504635"/>
    </source>
</evidence>
<dbReference type="Proteomes" id="UP000504635">
    <property type="component" value="Unplaced"/>
</dbReference>
<dbReference type="InterPro" id="IPR050863">
    <property type="entry name" value="CenT-Element_Derived"/>
</dbReference>
<dbReference type="InParanoid" id="A0A6J2Y4J5"/>
<feature type="domain" description="DDE-1" evidence="1">
    <location>
        <begin position="2"/>
        <end position="137"/>
    </location>
</feature>
<protein>
    <submittedName>
        <fullName evidence="3">Uncharacterized protein LOC115884228</fullName>
    </submittedName>
</protein>
<dbReference type="AlphaFoldDB" id="A0A6J2Y4J5"/>
<dbReference type="PANTHER" id="PTHR19303">
    <property type="entry name" value="TRANSPOSON"/>
    <property type="match status" value="1"/>
</dbReference>
<dbReference type="InterPro" id="IPR004875">
    <property type="entry name" value="DDE_SF_endonuclease_dom"/>
</dbReference>
<evidence type="ECO:0000259" key="1">
    <source>
        <dbReference type="Pfam" id="PF03184"/>
    </source>
</evidence>
<evidence type="ECO:0000313" key="3">
    <source>
        <dbReference type="RefSeq" id="XP_030758597.1"/>
    </source>
</evidence>
<dbReference type="KEGG" id="soy:115884228"/>
<name>A0A6J2Y4J5_SITOR</name>
<dbReference type="GeneID" id="115884228"/>
<reference evidence="3" key="1">
    <citation type="submission" date="2025-08" db="UniProtKB">
        <authorList>
            <consortium name="RefSeq"/>
        </authorList>
    </citation>
    <scope>IDENTIFICATION</scope>
    <source>
        <tissue evidence="3">Gonads</tissue>
    </source>
</reference>
<dbReference type="Pfam" id="PF03184">
    <property type="entry name" value="DDE_1"/>
    <property type="match status" value="1"/>
</dbReference>